<feature type="region of interest" description="Disordered" evidence="1">
    <location>
        <begin position="84"/>
        <end position="138"/>
    </location>
</feature>
<proteinExistence type="predicted"/>
<dbReference type="PANTHER" id="PTHR31303:SF1">
    <property type="entry name" value="CTP-DEPENDENT DIACYLGLYCEROL KINASE 1"/>
    <property type="match status" value="1"/>
</dbReference>
<evidence type="ECO:0000313" key="3">
    <source>
        <dbReference type="EMBL" id="KAL0946336.1"/>
    </source>
</evidence>
<evidence type="ECO:0008006" key="5">
    <source>
        <dbReference type="Google" id="ProtNLM"/>
    </source>
</evidence>
<gene>
    <name evidence="3" type="ORF">HGRIS_012574</name>
</gene>
<feature type="compositionally biased region" description="Polar residues" evidence="1">
    <location>
        <begin position="45"/>
        <end position="56"/>
    </location>
</feature>
<comment type="caution">
    <text evidence="3">The sequence shown here is derived from an EMBL/GenBank/DDBJ whole genome shotgun (WGS) entry which is preliminary data.</text>
</comment>
<dbReference type="Proteomes" id="UP001556367">
    <property type="component" value="Unassembled WGS sequence"/>
</dbReference>
<dbReference type="PANTHER" id="PTHR31303">
    <property type="entry name" value="CTP-DEPENDENT DIACYLGLYCEROL KINASE 1"/>
    <property type="match status" value="1"/>
</dbReference>
<organism evidence="3 4">
    <name type="scientific">Hohenbuehelia grisea</name>
    <dbReference type="NCBI Taxonomy" id="104357"/>
    <lineage>
        <taxon>Eukaryota</taxon>
        <taxon>Fungi</taxon>
        <taxon>Dikarya</taxon>
        <taxon>Basidiomycota</taxon>
        <taxon>Agaricomycotina</taxon>
        <taxon>Agaricomycetes</taxon>
        <taxon>Agaricomycetidae</taxon>
        <taxon>Agaricales</taxon>
        <taxon>Pleurotineae</taxon>
        <taxon>Pleurotaceae</taxon>
        <taxon>Hohenbuehelia</taxon>
    </lineage>
</organism>
<feature type="region of interest" description="Disordered" evidence="1">
    <location>
        <begin position="1"/>
        <end position="56"/>
    </location>
</feature>
<dbReference type="EMBL" id="JASNQZ010000015">
    <property type="protein sequence ID" value="KAL0946336.1"/>
    <property type="molecule type" value="Genomic_DNA"/>
</dbReference>
<dbReference type="InterPro" id="IPR037997">
    <property type="entry name" value="Dgk1-like"/>
</dbReference>
<feature type="compositionally biased region" description="Basic and acidic residues" evidence="1">
    <location>
        <begin position="111"/>
        <end position="123"/>
    </location>
</feature>
<feature type="compositionally biased region" description="Polar residues" evidence="1">
    <location>
        <begin position="1"/>
        <end position="16"/>
    </location>
</feature>
<keyword evidence="2" id="KW-0472">Membrane</keyword>
<feature type="compositionally biased region" description="Polar residues" evidence="1">
    <location>
        <begin position="127"/>
        <end position="138"/>
    </location>
</feature>
<protein>
    <recommendedName>
        <fullName evidence="5">Phosphatidate cytidylyltransferase</fullName>
    </recommendedName>
</protein>
<reference evidence="4" key="1">
    <citation type="submission" date="2024-06" db="EMBL/GenBank/DDBJ databases">
        <title>Multi-omics analyses provide insights into the biosynthesis of the anticancer antibiotic pleurotin in Hohenbuehelia grisea.</title>
        <authorList>
            <person name="Weaver J.A."/>
            <person name="Alberti F."/>
        </authorList>
    </citation>
    <scope>NUCLEOTIDE SEQUENCE [LARGE SCALE GENOMIC DNA]</scope>
    <source>
        <strain evidence="4">T-177</strain>
    </source>
</reference>
<feature type="transmembrane region" description="Helical" evidence="2">
    <location>
        <begin position="287"/>
        <end position="308"/>
    </location>
</feature>
<keyword evidence="2" id="KW-0812">Transmembrane</keyword>
<feature type="transmembrane region" description="Helical" evidence="2">
    <location>
        <begin position="350"/>
        <end position="370"/>
    </location>
</feature>
<evidence type="ECO:0000313" key="4">
    <source>
        <dbReference type="Proteomes" id="UP001556367"/>
    </source>
</evidence>
<name>A0ABR3ISN8_9AGAR</name>
<evidence type="ECO:0000256" key="1">
    <source>
        <dbReference type="SAM" id="MobiDB-lite"/>
    </source>
</evidence>
<keyword evidence="2" id="KW-1133">Transmembrane helix</keyword>
<sequence>MNSAHEQSQPSSSTRPPDTIPGQSASNSTSQTRRRSATRSPSPKITFSPTSFEQGKGVQNITRQVIRRLSSLQHVEVLEMQLENENEHDHEHDDGDEEASSADVTPMTDSPPRRGSPELERKVHANGSANKSAKATNGHTDAVKKIDWEIPRKVLHSSIGVVTLYQWATKGSPKTIVLVLWTAFAVIMPVDILRLRWPAFEQVYERVLGFLMRESEKKSTNGVIWYILGVNFALTFYPPDVATVAILILSWADTAASTFGRLWGRLTPPLPQRLPFLRLPLAPRKSLAGFIAAAITGAAIAFGFWRWVAPIRGRPEDVSWTMDGGVASNLIAGWHGVDAVTSAGSWTKGWLGLGVITVIAGIVSGVAEALGEAEFFFWMA</sequence>
<evidence type="ECO:0000256" key="2">
    <source>
        <dbReference type="SAM" id="Phobius"/>
    </source>
</evidence>
<accession>A0ABR3ISN8</accession>
<keyword evidence="4" id="KW-1185">Reference proteome</keyword>